<feature type="transmembrane region" description="Helical" evidence="1">
    <location>
        <begin position="102"/>
        <end position="124"/>
    </location>
</feature>
<feature type="transmembrane region" description="Helical" evidence="1">
    <location>
        <begin position="136"/>
        <end position="160"/>
    </location>
</feature>
<feature type="transmembrane region" description="Helical" evidence="1">
    <location>
        <begin position="331"/>
        <end position="354"/>
    </location>
</feature>
<keyword evidence="1" id="KW-0812">Transmembrane</keyword>
<gene>
    <name evidence="2" type="ORF">UFOPK3775_00386</name>
</gene>
<organism evidence="2">
    <name type="scientific">freshwater metagenome</name>
    <dbReference type="NCBI Taxonomy" id="449393"/>
    <lineage>
        <taxon>unclassified sequences</taxon>
        <taxon>metagenomes</taxon>
        <taxon>ecological metagenomes</taxon>
    </lineage>
</organism>
<feature type="transmembrane region" description="Helical" evidence="1">
    <location>
        <begin position="360"/>
        <end position="380"/>
    </location>
</feature>
<dbReference type="PANTHER" id="PTHR23542">
    <property type="match status" value="1"/>
</dbReference>
<dbReference type="InterPro" id="IPR036259">
    <property type="entry name" value="MFS_trans_sf"/>
</dbReference>
<evidence type="ECO:0000313" key="2">
    <source>
        <dbReference type="EMBL" id="CAB4333737.1"/>
    </source>
</evidence>
<name>A0A6J5YXV4_9ZZZZ</name>
<feature type="transmembrane region" description="Helical" evidence="1">
    <location>
        <begin position="209"/>
        <end position="233"/>
    </location>
</feature>
<dbReference type="Gene3D" id="1.20.1250.20">
    <property type="entry name" value="MFS general substrate transporter like domains"/>
    <property type="match status" value="2"/>
</dbReference>
<dbReference type="PANTHER" id="PTHR23542:SF1">
    <property type="entry name" value="MAJOR FACILITATOR SUPERFAMILY (MFS) PROFILE DOMAIN-CONTAINING PROTEIN"/>
    <property type="match status" value="1"/>
</dbReference>
<feature type="transmembrane region" description="Helical" evidence="1">
    <location>
        <begin position="77"/>
        <end position="96"/>
    </location>
</feature>
<accession>A0A6J5YXV4</accession>
<keyword evidence="1" id="KW-0472">Membrane</keyword>
<evidence type="ECO:0000256" key="1">
    <source>
        <dbReference type="SAM" id="Phobius"/>
    </source>
</evidence>
<feature type="transmembrane region" description="Helical" evidence="1">
    <location>
        <begin position="301"/>
        <end position="319"/>
    </location>
</feature>
<feature type="transmembrane region" description="Helical" evidence="1">
    <location>
        <begin position="42"/>
        <end position="65"/>
    </location>
</feature>
<dbReference type="EMBL" id="CAESAK010000034">
    <property type="protein sequence ID" value="CAB4333737.1"/>
    <property type="molecule type" value="Genomic_DNA"/>
</dbReference>
<dbReference type="AlphaFoldDB" id="A0A6J5YXV4"/>
<dbReference type="SUPFAM" id="SSF103473">
    <property type="entry name" value="MFS general substrate transporter"/>
    <property type="match status" value="1"/>
</dbReference>
<feature type="transmembrane region" description="Helical" evidence="1">
    <location>
        <begin position="245"/>
        <end position="265"/>
    </location>
</feature>
<protein>
    <submittedName>
        <fullName evidence="2">Unannotated protein</fullName>
    </submittedName>
</protein>
<feature type="transmembrane region" description="Helical" evidence="1">
    <location>
        <begin position="277"/>
        <end position="295"/>
    </location>
</feature>
<dbReference type="InterPro" id="IPR011701">
    <property type="entry name" value="MFS"/>
</dbReference>
<feature type="transmembrane region" description="Helical" evidence="1">
    <location>
        <begin position="12"/>
        <end position="36"/>
    </location>
</feature>
<feature type="transmembrane region" description="Helical" evidence="1">
    <location>
        <begin position="166"/>
        <end position="188"/>
    </location>
</feature>
<reference evidence="2" key="1">
    <citation type="submission" date="2020-05" db="EMBL/GenBank/DDBJ databases">
        <authorList>
            <person name="Chiriac C."/>
            <person name="Salcher M."/>
            <person name="Ghai R."/>
            <person name="Kavagutti S V."/>
        </authorList>
    </citation>
    <scope>NUCLEOTIDE SEQUENCE</scope>
</reference>
<dbReference type="GO" id="GO:0022857">
    <property type="term" value="F:transmembrane transporter activity"/>
    <property type="evidence" value="ECO:0007669"/>
    <property type="project" value="InterPro"/>
</dbReference>
<keyword evidence="1" id="KW-1133">Transmembrane helix</keyword>
<sequence>MKRYKELFQFPNVWVLVLSAFPARVAYGMVGLGIFFKVEQELNSIAIAGLAVGINGLAGAATAGIRGMVIDRFGMKWPLRIQVPGYVTMLLVLNSASDKSLLLILAFILGLTAPPINLSVRPLWRDAVSDDWLRTAYAVDTAVMSAAGVLGPIFVTGLALSTRPDSALIAVAAAMALGGGSLAMTKIARNWIPEKKPEIKVALWRHKPLQILVVEGCFIGFGWGIFDVAVPAFATIEEVPHRTAWVFTALGLANIVGGLLAGLVSKSTTPLGALRKTYIAWFLVSLPLAITYPGWSMVIGGAFLGLVGGALQVFYWEVMEAVRPQGSPTGAMGWLWSIEGLFLSLGAALGGWISEEFSPQIALSITTVCIAFGLLVLNLGSGRLSAANKLPTDEEDLAAMKDNAPTNQ</sequence>
<proteinExistence type="predicted"/>
<dbReference type="Pfam" id="PF07690">
    <property type="entry name" value="MFS_1"/>
    <property type="match status" value="1"/>
</dbReference>